<dbReference type="InterPro" id="IPR036955">
    <property type="entry name" value="AP2/ERF_dom_sf"/>
</dbReference>
<organism evidence="8 9">
    <name type="scientific">Brassica rapa subsp. trilocularis</name>
    <dbReference type="NCBI Taxonomy" id="1813537"/>
    <lineage>
        <taxon>Eukaryota</taxon>
        <taxon>Viridiplantae</taxon>
        <taxon>Streptophyta</taxon>
        <taxon>Embryophyta</taxon>
        <taxon>Tracheophyta</taxon>
        <taxon>Spermatophyta</taxon>
        <taxon>Magnoliopsida</taxon>
        <taxon>eudicotyledons</taxon>
        <taxon>Gunneridae</taxon>
        <taxon>Pentapetalae</taxon>
        <taxon>rosids</taxon>
        <taxon>malvids</taxon>
        <taxon>Brassicales</taxon>
        <taxon>Brassicaceae</taxon>
        <taxon>Brassiceae</taxon>
        <taxon>Brassica</taxon>
    </lineage>
</organism>
<dbReference type="InterPro" id="IPR001471">
    <property type="entry name" value="AP2/ERF_dom"/>
</dbReference>
<sequence length="531" mass="57118">MKNNNNKSSSSYDSSLSPSSSSSSHQNWLSFSLSNNNNFNSSSNPNLATSTSDHHHHHHHHHPHPSHVSLFQAFSTTPVHRHDESPGASSSDATAVLSMYPGGPKLENFLGGGATTTTTGEMQQGQSLGGVVFSSNVEQPRHPPSAAEIYDYELKSIAASFLGNYSGGHSSEVSSGQKQQHNPPTATEASPTPKKNVESFGQRTSIYRGVTSNATGIDGLEDTKLIYGITVAEEKAKAEKEDKISNYEPELEEMKHMTRQEFVASLRRKSSGFSRGASMYRGVTRHHQHGRWQARIGRVAGNKDLYLGTFSTQEEAAEAYDIAAIKFRGLNAVTNFDISRYDVKSIASCNLPVGGLNPKPSPVTPAPDKQVDISPSDPPSLTTPSLTFNAATPVHDHEGAFFHTGIPIKQDPAAHYWSNVFGFPPNLKTETRPIATFGSDLHSTSPGFTVMPVMQDGGNNFGGGFVESEGYNNNHSAASSPVSAIPLPSTVDNSNEGYGGNINWISNNTSNSYQTAKSNLSVLQTPVFGLE</sequence>
<keyword evidence="5" id="KW-0539">Nucleus</keyword>
<feature type="region of interest" description="Disordered" evidence="6">
    <location>
        <begin position="355"/>
        <end position="381"/>
    </location>
</feature>
<accession>A0ABQ7NE10</accession>
<dbReference type="CDD" id="cd00018">
    <property type="entry name" value="AP2"/>
    <property type="match status" value="1"/>
</dbReference>
<evidence type="ECO:0000256" key="3">
    <source>
        <dbReference type="ARBA" id="ARBA00023125"/>
    </source>
</evidence>
<proteinExistence type="predicted"/>
<evidence type="ECO:0000313" key="9">
    <source>
        <dbReference type="Proteomes" id="UP000823674"/>
    </source>
</evidence>
<keyword evidence="3" id="KW-0238">DNA-binding</keyword>
<dbReference type="InterPro" id="IPR016177">
    <property type="entry name" value="DNA-bd_dom_sf"/>
</dbReference>
<evidence type="ECO:0000256" key="4">
    <source>
        <dbReference type="ARBA" id="ARBA00023163"/>
    </source>
</evidence>
<dbReference type="SUPFAM" id="SSF54171">
    <property type="entry name" value="DNA-binding domain"/>
    <property type="match status" value="1"/>
</dbReference>
<comment type="subcellular location">
    <subcellularLocation>
        <location evidence="1">Nucleus</location>
    </subcellularLocation>
</comment>
<feature type="compositionally biased region" description="Polar residues" evidence="6">
    <location>
        <begin position="167"/>
        <end position="190"/>
    </location>
</feature>
<protein>
    <recommendedName>
        <fullName evidence="7">AP2/ERF domain-containing protein</fullName>
    </recommendedName>
</protein>
<gene>
    <name evidence="8" type="primary">A02p014140.1_BraROA</name>
    <name evidence="8" type="ORF">IGI04_005445</name>
</gene>
<feature type="region of interest" description="Disordered" evidence="6">
    <location>
        <begin position="167"/>
        <end position="200"/>
    </location>
</feature>
<feature type="region of interest" description="Disordered" evidence="6">
    <location>
        <begin position="41"/>
        <end position="99"/>
    </location>
</feature>
<reference evidence="8 9" key="1">
    <citation type="submission" date="2021-03" db="EMBL/GenBank/DDBJ databases">
        <authorList>
            <person name="King G.J."/>
            <person name="Bancroft I."/>
            <person name="Baten A."/>
            <person name="Bloomfield J."/>
            <person name="Borpatragohain P."/>
            <person name="He Z."/>
            <person name="Irish N."/>
            <person name="Irwin J."/>
            <person name="Liu K."/>
            <person name="Mauleon R.P."/>
            <person name="Moore J."/>
            <person name="Morris R."/>
            <person name="Ostergaard L."/>
            <person name="Wang B."/>
            <person name="Wells R."/>
        </authorList>
    </citation>
    <scope>NUCLEOTIDE SEQUENCE [LARGE SCALE GENOMIC DNA]</scope>
    <source>
        <strain evidence="8">R-o-18</strain>
        <tissue evidence="8">Leaf</tissue>
    </source>
</reference>
<evidence type="ECO:0000313" key="8">
    <source>
        <dbReference type="EMBL" id="KAG5409126.1"/>
    </source>
</evidence>
<keyword evidence="4" id="KW-0804">Transcription</keyword>
<name>A0ABQ7NE10_BRACM</name>
<feature type="domain" description="AP2/ERF" evidence="7">
    <location>
        <begin position="279"/>
        <end position="337"/>
    </location>
</feature>
<evidence type="ECO:0000256" key="6">
    <source>
        <dbReference type="SAM" id="MobiDB-lite"/>
    </source>
</evidence>
<dbReference type="Proteomes" id="UP000823674">
    <property type="component" value="Chromosome A02"/>
</dbReference>
<dbReference type="PANTHER" id="PTHR32467">
    <property type="entry name" value="AP2-LIKE ETHYLENE-RESPONSIVE TRANSCRIPTION FACTOR"/>
    <property type="match status" value="1"/>
</dbReference>
<dbReference type="EMBL" id="JADBGQ010000002">
    <property type="protein sequence ID" value="KAG5409126.1"/>
    <property type="molecule type" value="Genomic_DNA"/>
</dbReference>
<evidence type="ECO:0000256" key="5">
    <source>
        <dbReference type="ARBA" id="ARBA00023242"/>
    </source>
</evidence>
<evidence type="ECO:0000256" key="1">
    <source>
        <dbReference type="ARBA" id="ARBA00004123"/>
    </source>
</evidence>
<evidence type="ECO:0000259" key="7">
    <source>
        <dbReference type="PROSITE" id="PS51032"/>
    </source>
</evidence>
<dbReference type="SMART" id="SM00380">
    <property type="entry name" value="AP2"/>
    <property type="match status" value="1"/>
</dbReference>
<dbReference type="PANTHER" id="PTHR32467:SF99">
    <property type="entry name" value="AP2-LIKE ETHYLENE-RESPONSIVE TRANSCRIPTION FACTOR AIL5"/>
    <property type="match status" value="1"/>
</dbReference>
<dbReference type="PROSITE" id="PS51032">
    <property type="entry name" value="AP2_ERF"/>
    <property type="match status" value="1"/>
</dbReference>
<feature type="region of interest" description="Disordered" evidence="6">
    <location>
        <begin position="1"/>
        <end position="27"/>
    </location>
</feature>
<comment type="caution">
    <text evidence="8">The sequence shown here is derived from an EMBL/GenBank/DDBJ whole genome shotgun (WGS) entry which is preliminary data.</text>
</comment>
<feature type="compositionally biased region" description="Basic residues" evidence="6">
    <location>
        <begin position="54"/>
        <end position="65"/>
    </location>
</feature>
<keyword evidence="9" id="KW-1185">Reference proteome</keyword>
<dbReference type="Gene3D" id="3.30.730.10">
    <property type="entry name" value="AP2/ERF domain"/>
    <property type="match status" value="1"/>
</dbReference>
<keyword evidence="2" id="KW-0805">Transcription regulation</keyword>
<dbReference type="Pfam" id="PF00847">
    <property type="entry name" value="AP2"/>
    <property type="match status" value="1"/>
</dbReference>
<evidence type="ECO:0000256" key="2">
    <source>
        <dbReference type="ARBA" id="ARBA00023015"/>
    </source>
</evidence>